<reference evidence="2 4" key="1">
    <citation type="journal article" date="2016" name="Genome Announc.">
        <title>Complete Genome Sequences of Aerococcus christensenii CCUG 28831T, Aerococcus sanguinicola CCUG 43001T, Aerococcus urinae CCUG 36881T, Aerococcus urinaeequi CCUG 28094T, Aerococcus urinaehominis CCUG 42038 BT, and Aerococcus viridans CCUG 4311T.</title>
        <authorList>
            <person name="Carkaci D."/>
            <person name="Dargis R."/>
            <person name="Nielsen X.C."/>
            <person name="Skovgaard O."/>
            <person name="Fuursted K."/>
            <person name="Christensen J.J."/>
        </authorList>
    </citation>
    <scope>NUCLEOTIDE SEQUENCE [LARGE SCALE GENOMIC DNA]</scope>
    <source>
        <strain evidence="2 4">CCUG43001</strain>
    </source>
</reference>
<dbReference type="Pfam" id="PF06166">
    <property type="entry name" value="DUF979"/>
    <property type="match status" value="1"/>
</dbReference>
<keyword evidence="1" id="KW-0472">Membrane</keyword>
<dbReference type="InterPro" id="IPR009323">
    <property type="entry name" value="DUF979"/>
</dbReference>
<dbReference type="EMBL" id="CP014160">
    <property type="protein sequence ID" value="AMB94976.1"/>
    <property type="molecule type" value="Genomic_DNA"/>
</dbReference>
<reference evidence="4" key="2">
    <citation type="submission" date="2016-01" db="EMBL/GenBank/DDBJ databases">
        <title>Six Aerococcus type strain genome sequencing and assembly using PacBio and Illumina Hiseq.</title>
        <authorList>
            <person name="Carkaci D."/>
            <person name="Dargis R."/>
            <person name="Nielsen X.C."/>
            <person name="Skovgaard O."/>
            <person name="Fuursted K."/>
            <person name="Christensen J.J."/>
        </authorList>
    </citation>
    <scope>NUCLEOTIDE SEQUENCE [LARGE SCALE GENOMIC DNA]</scope>
    <source>
        <strain evidence="4">CCUG43001</strain>
    </source>
</reference>
<evidence type="ECO:0000313" key="3">
    <source>
        <dbReference type="EMBL" id="PKZ23569.1"/>
    </source>
</evidence>
<name>A0A120I9H7_9LACT</name>
<accession>A0A120I9H7</accession>
<dbReference type="OrthoDB" id="1689651at2"/>
<dbReference type="EMBL" id="PKGY01000001">
    <property type="protein sequence ID" value="PKZ23569.1"/>
    <property type="molecule type" value="Genomic_DNA"/>
</dbReference>
<dbReference type="Proteomes" id="UP000234239">
    <property type="component" value="Unassembled WGS sequence"/>
</dbReference>
<dbReference type="KEGG" id="asan:AWM72_07195"/>
<feature type="transmembrane region" description="Helical" evidence="1">
    <location>
        <begin position="125"/>
        <end position="144"/>
    </location>
</feature>
<evidence type="ECO:0000256" key="1">
    <source>
        <dbReference type="SAM" id="Phobius"/>
    </source>
</evidence>
<keyword evidence="1" id="KW-0812">Transmembrane</keyword>
<proteinExistence type="predicted"/>
<feature type="transmembrane region" description="Helical" evidence="1">
    <location>
        <begin position="62"/>
        <end position="85"/>
    </location>
</feature>
<protein>
    <submittedName>
        <fullName evidence="3">DUF979 domain-containing protein</fullName>
    </submittedName>
</protein>
<feature type="transmembrane region" description="Helical" evidence="1">
    <location>
        <begin position="97"/>
        <end position="119"/>
    </location>
</feature>
<gene>
    <name evidence="2" type="ORF">AWM72_07195</name>
    <name evidence="3" type="ORF">CYJ28_02560</name>
</gene>
<feature type="transmembrane region" description="Helical" evidence="1">
    <location>
        <begin position="244"/>
        <end position="267"/>
    </location>
</feature>
<dbReference type="AlphaFoldDB" id="A0A120I9H7"/>
<dbReference type="GeneID" id="92903849"/>
<evidence type="ECO:0000313" key="5">
    <source>
        <dbReference type="Proteomes" id="UP000234239"/>
    </source>
</evidence>
<reference evidence="3 5" key="3">
    <citation type="submission" date="2017-12" db="EMBL/GenBank/DDBJ databases">
        <title>Phylogenetic diversity of female urinary microbiome.</title>
        <authorList>
            <person name="Thomas-White K."/>
            <person name="Wolfe A.J."/>
        </authorList>
    </citation>
    <scope>NUCLEOTIDE SEQUENCE [LARGE SCALE GENOMIC DNA]</scope>
    <source>
        <strain evidence="3 5">UMB0139</strain>
    </source>
</reference>
<organism evidence="2 4">
    <name type="scientific">Aerococcus sanguinicola</name>
    <dbReference type="NCBI Taxonomy" id="119206"/>
    <lineage>
        <taxon>Bacteria</taxon>
        <taxon>Bacillati</taxon>
        <taxon>Bacillota</taxon>
        <taxon>Bacilli</taxon>
        <taxon>Lactobacillales</taxon>
        <taxon>Aerococcaceae</taxon>
        <taxon>Aerococcus</taxon>
    </lineage>
</organism>
<dbReference type="RefSeq" id="WP_067976607.1">
    <property type="nucleotide sequence ID" value="NZ_CAJHKM010000002.1"/>
</dbReference>
<feature type="transmembrane region" description="Helical" evidence="1">
    <location>
        <begin position="211"/>
        <end position="237"/>
    </location>
</feature>
<feature type="transmembrane region" description="Helical" evidence="1">
    <location>
        <begin position="165"/>
        <end position="191"/>
    </location>
</feature>
<keyword evidence="4" id="KW-1185">Reference proteome</keyword>
<feature type="transmembrane region" description="Helical" evidence="1">
    <location>
        <begin position="37"/>
        <end position="56"/>
    </location>
</feature>
<sequence>METLFSYVLEFFFILSGLIFFYSAYQGAQDTTNPKRWGTAAFWAILGLLFVFGRLLPGLLSGILVVLLGVITLFKQFGAGTAFVEDKVKQEAAAKRFGWKLFLPVLVMALSAVIVARLIPESSASSIGIGSLLGTLVALALFKPSAKEALYETDRMTQQVGTTSILPQLLAALGVIFVNAGVGEIVAQLLAGVVPAGSRFWGTVAYVLGMVFFTAVMGNAFSAFTVITAGIGVPFVLMQGADPVVVGALGMTAGFCGTLLTPMAGNFNALPVALLEMTDPNGVIKRQLPFALIMIVVHIVLLYIWAF</sequence>
<evidence type="ECO:0000313" key="4">
    <source>
        <dbReference type="Proteomes" id="UP000069912"/>
    </source>
</evidence>
<dbReference type="Proteomes" id="UP000069912">
    <property type="component" value="Chromosome"/>
</dbReference>
<evidence type="ECO:0000313" key="2">
    <source>
        <dbReference type="EMBL" id="AMB94976.1"/>
    </source>
</evidence>
<keyword evidence="1" id="KW-1133">Transmembrane helix</keyword>
<feature type="transmembrane region" description="Helical" evidence="1">
    <location>
        <begin position="6"/>
        <end position="25"/>
    </location>
</feature>
<feature type="transmembrane region" description="Helical" evidence="1">
    <location>
        <begin position="287"/>
        <end position="306"/>
    </location>
</feature>